<keyword evidence="2" id="KW-0442">Lipid degradation</keyword>
<keyword evidence="5" id="KW-1185">Reference proteome</keyword>
<dbReference type="KEGG" id="hdh:G5B40_09965"/>
<evidence type="ECO:0000256" key="1">
    <source>
        <dbReference type="ARBA" id="ARBA00023098"/>
    </source>
</evidence>
<keyword evidence="2" id="KW-0378">Hydrolase</keyword>
<keyword evidence="1 2" id="KW-0443">Lipid metabolism</keyword>
<feature type="short sequence motif" description="DGA/G" evidence="2">
    <location>
        <begin position="280"/>
        <end position="282"/>
    </location>
</feature>
<accession>A0A7L5BZQ7</accession>
<organism evidence="4 5">
    <name type="scientific">Pikeienuella piscinae</name>
    <dbReference type="NCBI Taxonomy" id="2748098"/>
    <lineage>
        <taxon>Bacteria</taxon>
        <taxon>Pseudomonadati</taxon>
        <taxon>Pseudomonadota</taxon>
        <taxon>Alphaproteobacteria</taxon>
        <taxon>Rhodobacterales</taxon>
        <taxon>Paracoccaceae</taxon>
        <taxon>Pikeienuella</taxon>
    </lineage>
</organism>
<dbReference type="AlphaFoldDB" id="A0A7L5BZQ7"/>
<dbReference type="Gene3D" id="3.40.1090.10">
    <property type="entry name" value="Cytosolic phospholipase A2 catalytic domain"/>
    <property type="match status" value="1"/>
</dbReference>
<feature type="domain" description="PNPLA" evidence="3">
    <location>
        <begin position="101"/>
        <end position="294"/>
    </location>
</feature>
<dbReference type="InterPro" id="IPR002641">
    <property type="entry name" value="PNPLA_dom"/>
</dbReference>
<evidence type="ECO:0000313" key="4">
    <source>
        <dbReference type="EMBL" id="QIE55746.1"/>
    </source>
</evidence>
<proteinExistence type="predicted"/>
<feature type="short sequence motif" description="GXGXXG" evidence="2">
    <location>
        <begin position="105"/>
        <end position="110"/>
    </location>
</feature>
<sequence>MERESMTARAPGVLMRMGGLSLLIAATLLGGCTTVLFRAAVPEDGLETARPYGIEAPLLRAWGDGLNQADVEFVVETRARALERSHAEEIARGETIRMDSLALSGGGPDGAFGAGLLAGWTARGDRPEFQLVTGVSTGAIIALFAFLGPEYDDELREIYTEYTTKDLATTTFFSGLTGGTALFDTSGYRRLIDKYIDDEIVAEIAEAYRNGRVLLIGTTNIDASRPVNWNVGAIAASGDPKAKRLIRDVIQASSAIPAAFPPVLVPVNYHGQSYDEMHVDGGATQQVILFSPELRMSELDERTGAKVDRRVWVVVNNKLRKPYDPVRPRVFDIAAKAGSSLIGGSGSGDVYRIYAVAERDGAALEVISIPPDFSADPEEMFDPVYMGKLYQVGYDQGLSGEHWSPYPPGFAPPLDATAAPARVADGS</sequence>
<name>A0A7L5BZQ7_9RHOB</name>
<dbReference type="RefSeq" id="WP_165098081.1">
    <property type="nucleotide sequence ID" value="NZ_CP049056.1"/>
</dbReference>
<dbReference type="GO" id="GO:0016042">
    <property type="term" value="P:lipid catabolic process"/>
    <property type="evidence" value="ECO:0007669"/>
    <property type="project" value="UniProtKB-UniRule"/>
</dbReference>
<dbReference type="Proteomes" id="UP000503336">
    <property type="component" value="Chromosome"/>
</dbReference>
<feature type="active site" description="Nucleophile" evidence="2">
    <location>
        <position position="136"/>
    </location>
</feature>
<reference evidence="4 5" key="1">
    <citation type="submission" date="2020-02" db="EMBL/GenBank/DDBJ databases">
        <title>complete genome sequence of Rhodobacteraceae bacterium.</title>
        <authorList>
            <person name="Park J."/>
            <person name="Kim Y.-S."/>
            <person name="Kim K.-H."/>
        </authorList>
    </citation>
    <scope>NUCLEOTIDE SEQUENCE [LARGE SCALE GENOMIC DNA]</scope>
    <source>
        <strain evidence="4 5">RR4-56</strain>
    </source>
</reference>
<evidence type="ECO:0000313" key="5">
    <source>
        <dbReference type="Proteomes" id="UP000503336"/>
    </source>
</evidence>
<dbReference type="PROSITE" id="PS51635">
    <property type="entry name" value="PNPLA"/>
    <property type="match status" value="1"/>
</dbReference>
<dbReference type="InterPro" id="IPR016035">
    <property type="entry name" value="Acyl_Trfase/lysoPLipase"/>
</dbReference>
<gene>
    <name evidence="4" type="ORF">G5B40_09965</name>
</gene>
<dbReference type="SUPFAM" id="SSF52151">
    <property type="entry name" value="FabD/lysophospholipase-like"/>
    <property type="match status" value="1"/>
</dbReference>
<dbReference type="PROSITE" id="PS51257">
    <property type="entry name" value="PROKAR_LIPOPROTEIN"/>
    <property type="match status" value="1"/>
</dbReference>
<protein>
    <recommendedName>
        <fullName evidence="3">PNPLA domain-containing protein</fullName>
    </recommendedName>
</protein>
<dbReference type="GO" id="GO:0016787">
    <property type="term" value="F:hydrolase activity"/>
    <property type="evidence" value="ECO:0007669"/>
    <property type="project" value="UniProtKB-UniRule"/>
</dbReference>
<dbReference type="Pfam" id="PF01734">
    <property type="entry name" value="Patatin"/>
    <property type="match status" value="1"/>
</dbReference>
<feature type="active site" description="Proton acceptor" evidence="2">
    <location>
        <position position="280"/>
    </location>
</feature>
<feature type="short sequence motif" description="GXSXG" evidence="2">
    <location>
        <begin position="134"/>
        <end position="138"/>
    </location>
</feature>
<evidence type="ECO:0000259" key="3">
    <source>
        <dbReference type="PROSITE" id="PS51635"/>
    </source>
</evidence>
<evidence type="ECO:0000256" key="2">
    <source>
        <dbReference type="PROSITE-ProRule" id="PRU01161"/>
    </source>
</evidence>
<dbReference type="EMBL" id="CP049056">
    <property type="protein sequence ID" value="QIE55746.1"/>
    <property type="molecule type" value="Genomic_DNA"/>
</dbReference>